<dbReference type="Pfam" id="PF03466">
    <property type="entry name" value="LysR_substrate"/>
    <property type="match status" value="1"/>
</dbReference>
<dbReference type="Gene3D" id="1.10.10.10">
    <property type="entry name" value="Winged helix-like DNA-binding domain superfamily/Winged helix DNA-binding domain"/>
    <property type="match status" value="1"/>
</dbReference>
<keyword evidence="7" id="KW-1185">Reference proteome</keyword>
<evidence type="ECO:0000313" key="7">
    <source>
        <dbReference type="Proteomes" id="UP000559987"/>
    </source>
</evidence>
<dbReference type="AlphaFoldDB" id="A0A839USF4"/>
<sequence>MSQHVSKLEAHFGVALLNRQGKKFTLTDAGERLYEQAQAILLSLSSLEARVGEDPAFEGEVSIMSPGSVGLKLYPQLLGFQQVHPALAIDYRFSPNASVECALVDHRVDIGLMTCEANEAGINCQSLAEEALMLVTPKAVVDPSWEQLLALGFIDHPDGAHHARLLLTPNYPPFQHCNQFERKGFSNQIGLILEPVAMGLGFTVLPAHAVAAFQKQELLCAHRLAQPVSETIYLCWNQQKPMTNRMKSVIAELKRGLQSNGTSKDFA</sequence>
<evidence type="ECO:0000256" key="3">
    <source>
        <dbReference type="ARBA" id="ARBA00023125"/>
    </source>
</evidence>
<dbReference type="InterPro" id="IPR005119">
    <property type="entry name" value="LysR_subst-bd"/>
</dbReference>
<evidence type="ECO:0000256" key="4">
    <source>
        <dbReference type="ARBA" id="ARBA00023163"/>
    </source>
</evidence>
<dbReference type="GO" id="GO:0000976">
    <property type="term" value="F:transcription cis-regulatory region binding"/>
    <property type="evidence" value="ECO:0007669"/>
    <property type="project" value="TreeGrafter"/>
</dbReference>
<protein>
    <submittedName>
        <fullName evidence="6">DNA-binding transcriptional LysR family regulator</fullName>
    </submittedName>
</protein>
<evidence type="ECO:0000256" key="2">
    <source>
        <dbReference type="ARBA" id="ARBA00023015"/>
    </source>
</evidence>
<dbReference type="InterPro" id="IPR036390">
    <property type="entry name" value="WH_DNA-bd_sf"/>
</dbReference>
<organism evidence="6 7">
    <name type="scientific">Simiduia aestuariiviva</name>
    <dbReference type="NCBI Taxonomy" id="1510459"/>
    <lineage>
        <taxon>Bacteria</taxon>
        <taxon>Pseudomonadati</taxon>
        <taxon>Pseudomonadota</taxon>
        <taxon>Gammaproteobacteria</taxon>
        <taxon>Cellvibrionales</taxon>
        <taxon>Cellvibrionaceae</taxon>
        <taxon>Simiduia</taxon>
    </lineage>
</organism>
<dbReference type="Gene3D" id="3.40.190.10">
    <property type="entry name" value="Periplasmic binding protein-like II"/>
    <property type="match status" value="2"/>
</dbReference>
<dbReference type="EMBL" id="JACHXZ010000003">
    <property type="protein sequence ID" value="MBB3168846.1"/>
    <property type="molecule type" value="Genomic_DNA"/>
</dbReference>
<comment type="caution">
    <text evidence="6">The sequence shown here is derived from an EMBL/GenBank/DDBJ whole genome shotgun (WGS) entry which is preliminary data.</text>
</comment>
<dbReference type="InterPro" id="IPR036388">
    <property type="entry name" value="WH-like_DNA-bd_sf"/>
</dbReference>
<dbReference type="PANTHER" id="PTHR30126:SF99">
    <property type="entry name" value="TRANSCRIPTIONAL REGULATOR LYSR FAMILY"/>
    <property type="match status" value="1"/>
</dbReference>
<evidence type="ECO:0000256" key="1">
    <source>
        <dbReference type="ARBA" id="ARBA00009437"/>
    </source>
</evidence>
<dbReference type="PROSITE" id="PS50931">
    <property type="entry name" value="HTH_LYSR"/>
    <property type="match status" value="1"/>
</dbReference>
<dbReference type="SUPFAM" id="SSF46785">
    <property type="entry name" value="Winged helix' DNA-binding domain"/>
    <property type="match status" value="1"/>
</dbReference>
<dbReference type="Proteomes" id="UP000559987">
    <property type="component" value="Unassembled WGS sequence"/>
</dbReference>
<reference evidence="6 7" key="1">
    <citation type="submission" date="2020-08" db="EMBL/GenBank/DDBJ databases">
        <title>Genomic Encyclopedia of Type Strains, Phase III (KMG-III): the genomes of soil and plant-associated and newly described type strains.</title>
        <authorList>
            <person name="Whitman W."/>
        </authorList>
    </citation>
    <scope>NUCLEOTIDE SEQUENCE [LARGE SCALE GENOMIC DNA]</scope>
    <source>
        <strain evidence="6 7">CECT 8571</strain>
    </source>
</reference>
<dbReference type="CDD" id="cd05466">
    <property type="entry name" value="PBP2_LTTR_substrate"/>
    <property type="match status" value="1"/>
</dbReference>
<name>A0A839USF4_9GAMM</name>
<evidence type="ECO:0000259" key="5">
    <source>
        <dbReference type="PROSITE" id="PS50931"/>
    </source>
</evidence>
<accession>A0A839USF4</accession>
<comment type="similarity">
    <text evidence="1">Belongs to the LysR transcriptional regulatory family.</text>
</comment>
<dbReference type="InterPro" id="IPR000847">
    <property type="entry name" value="LysR_HTH_N"/>
</dbReference>
<keyword evidence="4" id="KW-0804">Transcription</keyword>
<dbReference type="SUPFAM" id="SSF53850">
    <property type="entry name" value="Periplasmic binding protein-like II"/>
    <property type="match status" value="1"/>
</dbReference>
<keyword evidence="3 6" id="KW-0238">DNA-binding</keyword>
<proteinExistence type="inferred from homology"/>
<dbReference type="Pfam" id="PF00126">
    <property type="entry name" value="HTH_1"/>
    <property type="match status" value="1"/>
</dbReference>
<gene>
    <name evidence="6" type="ORF">FHS30_002054</name>
</gene>
<keyword evidence="2" id="KW-0805">Transcription regulation</keyword>
<evidence type="ECO:0000313" key="6">
    <source>
        <dbReference type="EMBL" id="MBB3168846.1"/>
    </source>
</evidence>
<dbReference type="PANTHER" id="PTHR30126">
    <property type="entry name" value="HTH-TYPE TRANSCRIPTIONAL REGULATOR"/>
    <property type="match status" value="1"/>
</dbReference>
<feature type="domain" description="HTH lysR-type" evidence="5">
    <location>
        <begin position="1"/>
        <end position="27"/>
    </location>
</feature>
<dbReference type="GO" id="GO:0003700">
    <property type="term" value="F:DNA-binding transcription factor activity"/>
    <property type="evidence" value="ECO:0007669"/>
    <property type="project" value="InterPro"/>
</dbReference>